<evidence type="ECO:0000256" key="1">
    <source>
        <dbReference type="ARBA" id="ARBA00022729"/>
    </source>
</evidence>
<dbReference type="InterPro" id="IPR006970">
    <property type="entry name" value="PT"/>
</dbReference>
<evidence type="ECO:0000313" key="5">
    <source>
        <dbReference type="Proteomes" id="UP001500621"/>
    </source>
</evidence>
<feature type="region of interest" description="Disordered" evidence="3">
    <location>
        <begin position="25"/>
        <end position="103"/>
    </location>
</feature>
<gene>
    <name evidence="4" type="ORF">GCM10023226_04950</name>
</gene>
<name>A0ABP8VTN2_9ACTN</name>
<feature type="compositionally biased region" description="Acidic residues" evidence="3">
    <location>
        <begin position="40"/>
        <end position="59"/>
    </location>
</feature>
<keyword evidence="5" id="KW-1185">Reference proteome</keyword>
<keyword evidence="1" id="KW-0732">Signal</keyword>
<comment type="caution">
    <text evidence="4">The sequence shown here is derived from an EMBL/GenBank/DDBJ whole genome shotgun (WGS) entry which is preliminary data.</text>
</comment>
<dbReference type="EMBL" id="BAABIM010000001">
    <property type="protein sequence ID" value="GAA4671364.1"/>
    <property type="molecule type" value="Genomic_DNA"/>
</dbReference>
<keyword evidence="2" id="KW-0677">Repeat</keyword>
<reference evidence="5" key="1">
    <citation type="journal article" date="2019" name="Int. J. Syst. Evol. Microbiol.">
        <title>The Global Catalogue of Microorganisms (GCM) 10K type strain sequencing project: providing services to taxonomists for standard genome sequencing and annotation.</title>
        <authorList>
            <consortium name="The Broad Institute Genomics Platform"/>
            <consortium name="The Broad Institute Genome Sequencing Center for Infectious Disease"/>
            <person name="Wu L."/>
            <person name="Ma J."/>
        </authorList>
    </citation>
    <scope>NUCLEOTIDE SEQUENCE [LARGE SCALE GENOMIC DNA]</scope>
    <source>
        <strain evidence="5">JCM 18127</strain>
    </source>
</reference>
<evidence type="ECO:0000313" key="4">
    <source>
        <dbReference type="EMBL" id="GAA4671364.1"/>
    </source>
</evidence>
<protein>
    <recommendedName>
        <fullName evidence="6">Sensor domain-containing protein</fullName>
    </recommendedName>
</protein>
<accession>A0ABP8VTN2</accession>
<dbReference type="Proteomes" id="UP001500621">
    <property type="component" value="Unassembled WGS sequence"/>
</dbReference>
<evidence type="ECO:0000256" key="3">
    <source>
        <dbReference type="SAM" id="MobiDB-lite"/>
    </source>
</evidence>
<sequence length="246" mass="25477">MLLAVLLVAGVGVGGFFGVRALTGDDEPAAGGGGTSESSEPTDEPTDQPTDEPTDEPTEEPTGSGGAPEPILDACQGAAPVTGATRPGQALRGGGLRVTTPPGYEPSAANEVFTFGDGVAAVGQQVEEFWLSLYALGSLPDIGYESPQQAAETVVECMVRSELFYSGFQDRTDLTSEPVSLAGAEGWRITTEIRVQDPRITVEGDHATVVVAPREDGSLSLFVSVVPIGDDTRIAQQEATLAELLD</sequence>
<organism evidence="4 5">
    <name type="scientific">Nocardioides nanhaiensis</name>
    <dbReference type="NCBI Taxonomy" id="1476871"/>
    <lineage>
        <taxon>Bacteria</taxon>
        <taxon>Bacillati</taxon>
        <taxon>Actinomycetota</taxon>
        <taxon>Actinomycetes</taxon>
        <taxon>Propionibacteriales</taxon>
        <taxon>Nocardioidaceae</taxon>
        <taxon>Nocardioides</taxon>
    </lineage>
</organism>
<evidence type="ECO:0000256" key="2">
    <source>
        <dbReference type="ARBA" id="ARBA00022737"/>
    </source>
</evidence>
<evidence type="ECO:0008006" key="6">
    <source>
        <dbReference type="Google" id="ProtNLM"/>
    </source>
</evidence>
<proteinExistence type="predicted"/>
<dbReference type="Pfam" id="PF04886">
    <property type="entry name" value="PT"/>
    <property type="match status" value="1"/>
</dbReference>